<accession>A0A643CAW5</accession>
<organism evidence="2 3">
    <name type="scientific">Balaenoptera physalus</name>
    <name type="common">Fin whale</name>
    <name type="synonym">Balaena physalus</name>
    <dbReference type="NCBI Taxonomy" id="9770"/>
    <lineage>
        <taxon>Eukaryota</taxon>
        <taxon>Metazoa</taxon>
        <taxon>Chordata</taxon>
        <taxon>Craniata</taxon>
        <taxon>Vertebrata</taxon>
        <taxon>Euteleostomi</taxon>
        <taxon>Mammalia</taxon>
        <taxon>Eutheria</taxon>
        <taxon>Laurasiatheria</taxon>
        <taxon>Artiodactyla</taxon>
        <taxon>Whippomorpha</taxon>
        <taxon>Cetacea</taxon>
        <taxon>Mysticeti</taxon>
        <taxon>Balaenopteridae</taxon>
        <taxon>Balaenoptera</taxon>
    </lineage>
</organism>
<feature type="compositionally biased region" description="Low complexity" evidence="1">
    <location>
        <begin position="100"/>
        <end position="109"/>
    </location>
</feature>
<dbReference type="PANTHER" id="PTHR10972">
    <property type="entry name" value="OXYSTEROL-BINDING PROTEIN-RELATED"/>
    <property type="match status" value="1"/>
</dbReference>
<evidence type="ECO:0000313" key="3">
    <source>
        <dbReference type="Proteomes" id="UP000437017"/>
    </source>
</evidence>
<evidence type="ECO:0000256" key="1">
    <source>
        <dbReference type="SAM" id="MobiDB-lite"/>
    </source>
</evidence>
<gene>
    <name evidence="2" type="ORF">E2I00_017701</name>
</gene>
<dbReference type="InterPro" id="IPR000648">
    <property type="entry name" value="Oxysterol-bd"/>
</dbReference>
<comment type="caution">
    <text evidence="2">The sequence shown here is derived from an EMBL/GenBank/DDBJ whole genome shotgun (WGS) entry which is preliminary data.</text>
</comment>
<name>A0A643CAW5_BALPH</name>
<reference evidence="2 3" key="1">
    <citation type="journal article" date="2019" name="PLoS ONE">
        <title>Genomic analyses reveal an absence of contemporary introgressive admixture between fin whales and blue whales, despite known hybrids.</title>
        <authorList>
            <person name="Westbury M.V."/>
            <person name="Petersen B."/>
            <person name="Lorenzen E.D."/>
        </authorList>
    </citation>
    <scope>NUCLEOTIDE SEQUENCE [LARGE SCALE GENOMIC DNA]</scope>
    <source>
        <strain evidence="2">FinWhale-01</strain>
    </source>
</reference>
<dbReference type="SUPFAM" id="SSF144000">
    <property type="entry name" value="Oxysterol-binding protein-like"/>
    <property type="match status" value="1"/>
</dbReference>
<proteinExistence type="predicted"/>
<sequence>AVNPVDAVGPPTPLEPVVISVPSQLALPPEPAQLCKSELHVSSPPAEPILATLRHHQGPAPKLSPDAYHPSISPSSSDECYDADGFHQRNSLKHLGSKESLNSSTSNRTSDTDHMDARDMTDDEAEAGSASWMSTRGYHTFLITEKPPSRNICELFAHPDLPLSICDQKDPRDQMVQLSDFHAGSKGSVAEKPYNCILGETLQPHEALPNDTEENRELVLEGLPFLLSVSTRRCTPAFICGPDENFLGYYDNCYVLTFPSGYGRLVLTAPWEENAHINCSKTSYMQISSPMLLLHRITTKIFSSPNDRSFCSLEGKWNGVKYAKYSTGGHTVFTETKKLPVIRRKAVSLDLKIRDIDAAIEARHKREERQRAEA</sequence>
<feature type="region of interest" description="Disordered" evidence="1">
    <location>
        <begin position="56"/>
        <end position="129"/>
    </location>
</feature>
<dbReference type="Proteomes" id="UP000437017">
    <property type="component" value="Unassembled WGS sequence"/>
</dbReference>
<keyword evidence="3" id="KW-1185">Reference proteome</keyword>
<dbReference type="GO" id="GO:0005829">
    <property type="term" value="C:cytosol"/>
    <property type="evidence" value="ECO:0007669"/>
    <property type="project" value="TreeGrafter"/>
</dbReference>
<dbReference type="GO" id="GO:0032934">
    <property type="term" value="F:sterol binding"/>
    <property type="evidence" value="ECO:0007669"/>
    <property type="project" value="TreeGrafter"/>
</dbReference>
<dbReference type="AlphaFoldDB" id="A0A643CAW5"/>
<protein>
    <submittedName>
        <fullName evidence="2">Uncharacterized protein</fullName>
    </submittedName>
</protein>
<dbReference type="GO" id="GO:0016020">
    <property type="term" value="C:membrane"/>
    <property type="evidence" value="ECO:0007669"/>
    <property type="project" value="TreeGrafter"/>
</dbReference>
<dbReference type="EMBL" id="SGJD01001997">
    <property type="protein sequence ID" value="KAB0397376.1"/>
    <property type="molecule type" value="Genomic_DNA"/>
</dbReference>
<evidence type="ECO:0000313" key="2">
    <source>
        <dbReference type="EMBL" id="KAB0397376.1"/>
    </source>
</evidence>
<feature type="compositionally biased region" description="Basic and acidic residues" evidence="1">
    <location>
        <begin position="110"/>
        <end position="120"/>
    </location>
</feature>
<dbReference type="OrthoDB" id="48057at2759"/>
<dbReference type="GO" id="GO:0005794">
    <property type="term" value="C:Golgi apparatus"/>
    <property type="evidence" value="ECO:0007669"/>
    <property type="project" value="TreeGrafter"/>
</dbReference>
<feature type="non-terminal residue" evidence="2">
    <location>
        <position position="1"/>
    </location>
</feature>
<dbReference type="PANTHER" id="PTHR10972:SF200">
    <property type="entry name" value="OXYSTEROL-BINDING PROTEIN-RELATED PROTEIN 9"/>
    <property type="match status" value="1"/>
</dbReference>
<dbReference type="InterPro" id="IPR037239">
    <property type="entry name" value="OSBP_sf"/>
</dbReference>